<dbReference type="PANTHER" id="PTHR21659">
    <property type="entry name" value="HYDROPHOBIC PROTEIN RCI2 LOW TEMPERATURE AND SALT RESPONSIVE PROTEIN LTI6 -RELATED"/>
    <property type="match status" value="1"/>
</dbReference>
<sequence length="103" mass="11076">MSVRASDVCLILVAIIFPPAAAAFVTGCSCDLLINICLTLLGYLPGHIHAFWLIYRRMKAEEIYGTGRYIYIGNGAFEPGPGVRPIAAQTPYQRGYGATALGP</sequence>
<keyword evidence="9" id="KW-1185">Reference proteome</keyword>
<comment type="caution">
    <text evidence="8">The sequence shown here is derived from an EMBL/GenBank/DDBJ whole genome shotgun (WGS) entry which is preliminary data.</text>
</comment>
<evidence type="ECO:0000256" key="6">
    <source>
        <dbReference type="SAM" id="Phobius"/>
    </source>
</evidence>
<keyword evidence="4 6" id="KW-1133">Transmembrane helix</keyword>
<dbReference type="PROSITE" id="PS51257">
    <property type="entry name" value="PROKAR_LIPOPROTEIN"/>
    <property type="match status" value="1"/>
</dbReference>
<feature type="signal peptide" evidence="7">
    <location>
        <begin position="1"/>
        <end position="23"/>
    </location>
</feature>
<evidence type="ECO:0000313" key="8">
    <source>
        <dbReference type="EMBL" id="KAH8998107.1"/>
    </source>
</evidence>
<dbReference type="Pfam" id="PF01679">
    <property type="entry name" value="Pmp3"/>
    <property type="match status" value="1"/>
</dbReference>
<dbReference type="PANTHER" id="PTHR21659:SF40">
    <property type="entry name" value="PHOSPHATIDYLSERINE DECARBOXYLASE"/>
    <property type="match status" value="1"/>
</dbReference>
<evidence type="ECO:0000313" key="9">
    <source>
        <dbReference type="Proteomes" id="UP001201163"/>
    </source>
</evidence>
<dbReference type="GO" id="GO:0016020">
    <property type="term" value="C:membrane"/>
    <property type="evidence" value="ECO:0007669"/>
    <property type="project" value="UniProtKB-SubCell"/>
</dbReference>
<feature type="transmembrane region" description="Helical" evidence="6">
    <location>
        <begin position="32"/>
        <end position="55"/>
    </location>
</feature>
<evidence type="ECO:0000256" key="5">
    <source>
        <dbReference type="ARBA" id="ARBA00023136"/>
    </source>
</evidence>
<evidence type="ECO:0000256" key="3">
    <source>
        <dbReference type="ARBA" id="ARBA00022692"/>
    </source>
</evidence>
<reference evidence="8" key="1">
    <citation type="submission" date="2022-01" db="EMBL/GenBank/DDBJ databases">
        <title>Comparative genomics reveals a dynamic genome evolution in the ectomycorrhizal milk-cap (Lactarius) mushrooms.</title>
        <authorList>
            <consortium name="DOE Joint Genome Institute"/>
            <person name="Lebreton A."/>
            <person name="Tang N."/>
            <person name="Kuo A."/>
            <person name="LaButti K."/>
            <person name="Drula E."/>
            <person name="Barry K."/>
            <person name="Clum A."/>
            <person name="Lipzen A."/>
            <person name="Mousain D."/>
            <person name="Ng V."/>
            <person name="Wang R."/>
            <person name="Wang X."/>
            <person name="Dai Y."/>
            <person name="Henrissat B."/>
            <person name="Grigoriev I.V."/>
            <person name="Guerin-Laguette A."/>
            <person name="Yu F."/>
            <person name="Martin F.M."/>
        </authorList>
    </citation>
    <scope>NUCLEOTIDE SEQUENCE</scope>
    <source>
        <strain evidence="8">QP</strain>
    </source>
</reference>
<name>A0AAD4LPR4_9AGAM</name>
<evidence type="ECO:0000256" key="4">
    <source>
        <dbReference type="ARBA" id="ARBA00022989"/>
    </source>
</evidence>
<comment type="similarity">
    <text evidence="2">Belongs to the UPF0057 (PMP3) family.</text>
</comment>
<protein>
    <recommendedName>
        <fullName evidence="10">Plasma membrane proteolipid 3</fullName>
    </recommendedName>
</protein>
<gene>
    <name evidence="8" type="ORF">EDB92DRAFT_2082674</name>
</gene>
<dbReference type="Proteomes" id="UP001201163">
    <property type="component" value="Unassembled WGS sequence"/>
</dbReference>
<evidence type="ECO:0000256" key="1">
    <source>
        <dbReference type="ARBA" id="ARBA00004370"/>
    </source>
</evidence>
<dbReference type="EMBL" id="JAKELL010000006">
    <property type="protein sequence ID" value="KAH8998107.1"/>
    <property type="molecule type" value="Genomic_DNA"/>
</dbReference>
<organism evidence="8 9">
    <name type="scientific">Lactarius akahatsu</name>
    <dbReference type="NCBI Taxonomy" id="416441"/>
    <lineage>
        <taxon>Eukaryota</taxon>
        <taxon>Fungi</taxon>
        <taxon>Dikarya</taxon>
        <taxon>Basidiomycota</taxon>
        <taxon>Agaricomycotina</taxon>
        <taxon>Agaricomycetes</taxon>
        <taxon>Russulales</taxon>
        <taxon>Russulaceae</taxon>
        <taxon>Lactarius</taxon>
    </lineage>
</organism>
<accession>A0AAD4LPR4</accession>
<dbReference type="AlphaFoldDB" id="A0AAD4LPR4"/>
<evidence type="ECO:0000256" key="2">
    <source>
        <dbReference type="ARBA" id="ARBA00009530"/>
    </source>
</evidence>
<keyword evidence="7" id="KW-0732">Signal</keyword>
<comment type="subcellular location">
    <subcellularLocation>
        <location evidence="1">Membrane</location>
    </subcellularLocation>
</comment>
<keyword evidence="5 6" id="KW-0472">Membrane</keyword>
<dbReference type="InterPro" id="IPR000612">
    <property type="entry name" value="PMP3"/>
</dbReference>
<feature type="chain" id="PRO_5042253016" description="Plasma membrane proteolipid 3" evidence="7">
    <location>
        <begin position="24"/>
        <end position="103"/>
    </location>
</feature>
<proteinExistence type="inferred from homology"/>
<keyword evidence="3 6" id="KW-0812">Transmembrane</keyword>
<evidence type="ECO:0000256" key="7">
    <source>
        <dbReference type="SAM" id="SignalP"/>
    </source>
</evidence>
<evidence type="ECO:0008006" key="10">
    <source>
        <dbReference type="Google" id="ProtNLM"/>
    </source>
</evidence>